<dbReference type="AlphaFoldDB" id="A0A2T9YCR6"/>
<dbReference type="GO" id="GO:0003689">
    <property type="term" value="F:DNA clamp loader activity"/>
    <property type="evidence" value="ECO:0007669"/>
    <property type="project" value="TreeGrafter"/>
</dbReference>
<dbReference type="OrthoDB" id="761538at2759"/>
<comment type="similarity">
    <text evidence="2">Belongs to the activator 1 small subunits family.</text>
</comment>
<evidence type="ECO:0000256" key="1">
    <source>
        <dbReference type="ARBA" id="ARBA00004123"/>
    </source>
</evidence>
<dbReference type="Pfam" id="PF22534">
    <property type="entry name" value="RFC_C"/>
    <property type="match status" value="1"/>
</dbReference>
<dbReference type="STRING" id="133385.A0A2T9YCR6"/>
<organism evidence="6 7">
    <name type="scientific">Smittium simulii</name>
    <dbReference type="NCBI Taxonomy" id="133385"/>
    <lineage>
        <taxon>Eukaryota</taxon>
        <taxon>Fungi</taxon>
        <taxon>Fungi incertae sedis</taxon>
        <taxon>Zoopagomycota</taxon>
        <taxon>Kickxellomycotina</taxon>
        <taxon>Harpellomycetes</taxon>
        <taxon>Harpellales</taxon>
        <taxon>Legeriomycetaceae</taxon>
        <taxon>Smittium</taxon>
    </lineage>
</organism>
<evidence type="ECO:0000313" key="7">
    <source>
        <dbReference type="Proteomes" id="UP000245383"/>
    </source>
</evidence>
<dbReference type="GO" id="GO:0031390">
    <property type="term" value="C:Ctf18 RFC-like complex"/>
    <property type="evidence" value="ECO:0007669"/>
    <property type="project" value="TreeGrafter"/>
</dbReference>
<comment type="caution">
    <text evidence="6">The sequence shown here is derived from an EMBL/GenBank/DDBJ whole genome shotgun (WGS) entry which is preliminary data.</text>
</comment>
<dbReference type="GO" id="GO:0006271">
    <property type="term" value="P:DNA strand elongation involved in DNA replication"/>
    <property type="evidence" value="ECO:0007669"/>
    <property type="project" value="UniProtKB-ARBA"/>
</dbReference>
<evidence type="ECO:0000256" key="3">
    <source>
        <dbReference type="ARBA" id="ARBA00022705"/>
    </source>
</evidence>
<dbReference type="EMBL" id="MBFR01000274">
    <property type="protein sequence ID" value="PVU90132.1"/>
    <property type="molecule type" value="Genomic_DNA"/>
</dbReference>
<dbReference type="GO" id="GO:0003677">
    <property type="term" value="F:DNA binding"/>
    <property type="evidence" value="ECO:0007669"/>
    <property type="project" value="InterPro"/>
</dbReference>
<dbReference type="GO" id="GO:0006281">
    <property type="term" value="P:DNA repair"/>
    <property type="evidence" value="ECO:0007669"/>
    <property type="project" value="UniProtKB-ARBA"/>
</dbReference>
<dbReference type="PANTHER" id="PTHR11669">
    <property type="entry name" value="REPLICATION FACTOR C / DNA POLYMERASE III GAMMA-TAU SUBUNIT"/>
    <property type="match status" value="1"/>
</dbReference>
<dbReference type="FunFam" id="1.20.272.10:FF:000002">
    <property type="entry name" value="Replication factor C subunit 3"/>
    <property type="match status" value="1"/>
</dbReference>
<dbReference type="InterPro" id="IPR050238">
    <property type="entry name" value="DNA_Rep/Repair_Clamp_Loader"/>
</dbReference>
<sequence>MALWASAENIPHLLFHGCEGVGKKTKIMGLLKEIFGPSVEKLKMDQRTFQTPSSRTLEINIISSNFHIELNPSDAGIYDRIVVQDIIKEMAQTQQVSSSAARKFKDSLTKNAQHALRRTMEKYMRNLRVIMCCTSLANIIQPLQSRCLIVRNSAPTTQDIIPILEHVASKENFQLPNSIAVRIAEQSDRNLRKAILMLEATYVTQFPFSDNVDLPLPDWETIVNDLAKSLLDAQSPAVVLKSRSTLYELLTHCIPPTDILKKLVQFLLDKVDDNIKPDIILEAAKYEERMNKGQKPIFHLEAFVAKFQAMYKRFLMELDVDF</sequence>
<dbReference type="GO" id="GO:0031391">
    <property type="term" value="C:Elg1 RFC-like complex"/>
    <property type="evidence" value="ECO:0007669"/>
    <property type="project" value="TreeGrafter"/>
</dbReference>
<evidence type="ECO:0000313" key="6">
    <source>
        <dbReference type="EMBL" id="PVU90132.1"/>
    </source>
</evidence>
<dbReference type="Pfam" id="PF21960">
    <property type="entry name" value="RCF1-5-like_lid"/>
    <property type="match status" value="1"/>
</dbReference>
<keyword evidence="3" id="KW-0235">DNA replication</keyword>
<dbReference type="Gene3D" id="3.40.50.300">
    <property type="entry name" value="P-loop containing nucleotide triphosphate hydrolases"/>
    <property type="match status" value="1"/>
</dbReference>
<dbReference type="GO" id="GO:0031389">
    <property type="term" value="C:Rad17 RFC-like complex"/>
    <property type="evidence" value="ECO:0007669"/>
    <property type="project" value="TreeGrafter"/>
</dbReference>
<dbReference type="SUPFAM" id="SSF52540">
    <property type="entry name" value="P-loop containing nucleoside triphosphate hydrolases"/>
    <property type="match status" value="1"/>
</dbReference>
<evidence type="ECO:0000256" key="5">
    <source>
        <dbReference type="ARBA" id="ARBA00070185"/>
    </source>
</evidence>
<dbReference type="GO" id="GO:0005663">
    <property type="term" value="C:DNA replication factor C complex"/>
    <property type="evidence" value="ECO:0007669"/>
    <property type="project" value="TreeGrafter"/>
</dbReference>
<evidence type="ECO:0000256" key="4">
    <source>
        <dbReference type="ARBA" id="ARBA00023242"/>
    </source>
</evidence>
<dbReference type="Gene3D" id="1.10.8.60">
    <property type="match status" value="1"/>
</dbReference>
<dbReference type="InterPro" id="IPR008921">
    <property type="entry name" value="DNA_pol3_clamp-load_cplx_C"/>
</dbReference>
<proteinExistence type="inferred from homology"/>
<reference evidence="6 7" key="1">
    <citation type="journal article" date="2018" name="MBio">
        <title>Comparative Genomics Reveals the Core Gene Toolbox for the Fungus-Insect Symbiosis.</title>
        <authorList>
            <person name="Wang Y."/>
            <person name="Stata M."/>
            <person name="Wang W."/>
            <person name="Stajich J.E."/>
            <person name="White M.M."/>
            <person name="Moncalvo J.M."/>
        </authorList>
    </citation>
    <scope>NUCLEOTIDE SEQUENCE [LARGE SCALE GENOMIC DNA]</scope>
    <source>
        <strain evidence="6 7">SWE-8-4</strain>
    </source>
</reference>
<keyword evidence="7" id="KW-1185">Reference proteome</keyword>
<accession>A0A2T9YCR6</accession>
<gene>
    <name evidence="6" type="ORF">BB561_005008</name>
</gene>
<dbReference type="FunFam" id="3.40.50.300:FF:000136">
    <property type="entry name" value="Replication factor C subunit 5"/>
    <property type="match status" value="1"/>
</dbReference>
<name>A0A2T9YCR6_9FUNG</name>
<dbReference type="SUPFAM" id="SSF48019">
    <property type="entry name" value="post-AAA+ oligomerization domain-like"/>
    <property type="match status" value="1"/>
</dbReference>
<dbReference type="PANTHER" id="PTHR11669:SF1">
    <property type="entry name" value="REPLICATION FACTOR C SUBUNIT 3"/>
    <property type="match status" value="1"/>
</dbReference>
<dbReference type="FunFam" id="1.10.8.60:FF:000030">
    <property type="entry name" value="replication factor C subunit 3"/>
    <property type="match status" value="1"/>
</dbReference>
<evidence type="ECO:0000256" key="2">
    <source>
        <dbReference type="ARBA" id="ARBA00005378"/>
    </source>
</evidence>
<keyword evidence="4" id="KW-0539">Nucleus</keyword>
<dbReference type="Proteomes" id="UP000245383">
    <property type="component" value="Unassembled WGS sequence"/>
</dbReference>
<dbReference type="Gene3D" id="1.20.272.10">
    <property type="match status" value="1"/>
</dbReference>
<dbReference type="InterPro" id="IPR027417">
    <property type="entry name" value="P-loop_NTPase"/>
</dbReference>
<comment type="subcellular location">
    <subcellularLocation>
        <location evidence="1">Nucleus</location>
    </subcellularLocation>
</comment>
<protein>
    <recommendedName>
        <fullName evidence="5">Replication factor C subunit 5</fullName>
    </recommendedName>
</protein>